<dbReference type="Proteomes" id="UP001366085">
    <property type="component" value="Unassembled WGS sequence"/>
</dbReference>
<feature type="compositionally biased region" description="Pro residues" evidence="1">
    <location>
        <begin position="359"/>
        <end position="368"/>
    </location>
</feature>
<name>A0ABU8LNQ5_9MICO</name>
<gene>
    <name evidence="2" type="ORF">WDU93_12805</name>
</gene>
<feature type="region of interest" description="Disordered" evidence="1">
    <location>
        <begin position="352"/>
        <end position="441"/>
    </location>
</feature>
<reference evidence="2 3" key="1">
    <citation type="submission" date="2024-02" db="EMBL/GenBank/DDBJ databases">
        <authorList>
            <person name="Saticioglu I.B."/>
        </authorList>
    </citation>
    <scope>NUCLEOTIDE SEQUENCE [LARGE SCALE GENOMIC DNA]</scope>
    <source>
        <strain evidence="2 3">Mu-43</strain>
    </source>
</reference>
<dbReference type="RefSeq" id="WP_337321248.1">
    <property type="nucleotide sequence ID" value="NZ_JBBDGN010000014.1"/>
</dbReference>
<evidence type="ECO:0000313" key="3">
    <source>
        <dbReference type="Proteomes" id="UP001366085"/>
    </source>
</evidence>
<sequence>MPTFYDPVADAEEASQALRGLAHASRDFAHPEDAYGVIGDLLGGVRSLQQSIEQIAQRHNRHEGRAFDDAGSQAAGIRDAHRAAEQLFDAATALDTVEERLNAASQTAGRIAWHPTPTTIDTDPVDADAIDAEAVDAGAVGSEAAGAESRWVSVVFLQGDEADSVLWLIDRDGPEAAIEYLAGWDVGEETTNAAMENGYVYDTVPTGALDKEATASVYALTYNHDLGHVGLYRRHPIPPEDRLDAETPAPAPVAPTTAAAEPAVAEGGEGRWVRVASFGRTGTERVTGILAELGHVDAIDHLASWDRGEQSTTEAITRGEVYDTLPATPDDRVLASGPYRMLLNPAAGTVSLLRHTPDTPAPAAPAPAAPARRGPELLRSYSSPGAPPAAPAPKNTTAESGPRGGAKKSAPAARAKRAESAGSWFAHPGVSAVKHDRGLGR</sequence>
<proteinExistence type="predicted"/>
<feature type="compositionally biased region" description="Low complexity" evidence="1">
    <location>
        <begin position="254"/>
        <end position="266"/>
    </location>
</feature>
<comment type="caution">
    <text evidence="2">The sequence shown here is derived from an EMBL/GenBank/DDBJ whole genome shotgun (WGS) entry which is preliminary data.</text>
</comment>
<keyword evidence="3" id="KW-1185">Reference proteome</keyword>
<feature type="region of interest" description="Disordered" evidence="1">
    <location>
        <begin position="238"/>
        <end position="266"/>
    </location>
</feature>
<dbReference type="EMBL" id="JBBDGN010000014">
    <property type="protein sequence ID" value="MEJ1092565.1"/>
    <property type="molecule type" value="Genomic_DNA"/>
</dbReference>
<evidence type="ECO:0000256" key="1">
    <source>
        <dbReference type="SAM" id="MobiDB-lite"/>
    </source>
</evidence>
<accession>A0ABU8LNQ5</accession>
<organism evidence="2 3">
    <name type="scientific">Microbacterium istanbulense</name>
    <dbReference type="NCBI Taxonomy" id="3122049"/>
    <lineage>
        <taxon>Bacteria</taxon>
        <taxon>Bacillati</taxon>
        <taxon>Actinomycetota</taxon>
        <taxon>Actinomycetes</taxon>
        <taxon>Micrococcales</taxon>
        <taxon>Microbacteriaceae</taxon>
        <taxon>Microbacterium</taxon>
    </lineage>
</organism>
<evidence type="ECO:0000313" key="2">
    <source>
        <dbReference type="EMBL" id="MEJ1092565.1"/>
    </source>
</evidence>
<protein>
    <submittedName>
        <fullName evidence="2">Uncharacterized protein</fullName>
    </submittedName>
</protein>